<dbReference type="Pfam" id="PF04230">
    <property type="entry name" value="PS_pyruv_trans"/>
    <property type="match status" value="1"/>
</dbReference>
<sequence length="238" mass="27882">MNLLQQHHIKAFFTGCLTLTLGETFHSEEKDGKIYFVDPYMPVHRKSNLQKILLLLKTAPHFKAIKKITAKRYKGEVTFRNYLNTCFFYKIYQTFFSKEILQDAEYIKHIYKPEGFSSENQMFQEAEKLLRKYAKAKLVVTSRIHCALPCLSMETPVIYIDDLEKSEISSCRLDGLLELFNLLFIEKDKIVGSDIADKINFVDSQITISNKTTYRKLKNDLIEILNKNNYFIHKNKPS</sequence>
<feature type="domain" description="Polysaccharide pyruvyl transferase" evidence="1">
    <location>
        <begin position="3"/>
        <end position="161"/>
    </location>
</feature>
<evidence type="ECO:0000313" key="2">
    <source>
        <dbReference type="EMBL" id="MPN27308.1"/>
    </source>
</evidence>
<dbReference type="EMBL" id="VSSQ01077146">
    <property type="protein sequence ID" value="MPN27308.1"/>
    <property type="molecule type" value="Genomic_DNA"/>
</dbReference>
<evidence type="ECO:0000259" key="1">
    <source>
        <dbReference type="Pfam" id="PF04230"/>
    </source>
</evidence>
<name>A0A645GK56_9ZZZZ</name>
<proteinExistence type="predicted"/>
<protein>
    <recommendedName>
        <fullName evidence="1">Polysaccharide pyruvyl transferase domain-containing protein</fullName>
    </recommendedName>
</protein>
<accession>A0A645GK56</accession>
<reference evidence="2" key="1">
    <citation type="submission" date="2019-08" db="EMBL/GenBank/DDBJ databases">
        <authorList>
            <person name="Kucharzyk K."/>
            <person name="Murdoch R.W."/>
            <person name="Higgins S."/>
            <person name="Loffler F."/>
        </authorList>
    </citation>
    <scope>NUCLEOTIDE SEQUENCE</scope>
</reference>
<gene>
    <name evidence="2" type="ORF">SDC9_174739</name>
</gene>
<dbReference type="AlphaFoldDB" id="A0A645GK56"/>
<dbReference type="InterPro" id="IPR007345">
    <property type="entry name" value="Polysacch_pyruvyl_Trfase"/>
</dbReference>
<comment type="caution">
    <text evidence="2">The sequence shown here is derived from an EMBL/GenBank/DDBJ whole genome shotgun (WGS) entry which is preliminary data.</text>
</comment>
<organism evidence="2">
    <name type="scientific">bioreactor metagenome</name>
    <dbReference type="NCBI Taxonomy" id="1076179"/>
    <lineage>
        <taxon>unclassified sequences</taxon>
        <taxon>metagenomes</taxon>
        <taxon>ecological metagenomes</taxon>
    </lineage>
</organism>